<feature type="signal peptide" evidence="1">
    <location>
        <begin position="1"/>
        <end position="21"/>
    </location>
</feature>
<sequence>MSKRLHSLCRACIFVAGTTYAALATGAPPPWAPAHGHRAKQHQYVYYPERQVYYEAERQLWFWLDGGSWQIGAKLPLSLGVRTNEGVKVVLETEKPYEAHDYVVKHYGKGRHKGKDKHGRD</sequence>
<gene>
    <name evidence="2" type="ORF">HNQ59_000975</name>
</gene>
<evidence type="ECO:0000313" key="3">
    <source>
        <dbReference type="Proteomes" id="UP000575898"/>
    </source>
</evidence>
<accession>A0A840MMH2</accession>
<dbReference type="RefSeq" id="WP_184035902.1">
    <property type="nucleotide sequence ID" value="NZ_JACHHY010000004.1"/>
</dbReference>
<evidence type="ECO:0000256" key="1">
    <source>
        <dbReference type="SAM" id="SignalP"/>
    </source>
</evidence>
<keyword evidence="3" id="KW-1185">Reference proteome</keyword>
<organism evidence="2 3">
    <name type="scientific">Chitinivorax tropicus</name>
    <dbReference type="NCBI Taxonomy" id="714531"/>
    <lineage>
        <taxon>Bacteria</taxon>
        <taxon>Pseudomonadati</taxon>
        <taxon>Pseudomonadota</taxon>
        <taxon>Betaproteobacteria</taxon>
        <taxon>Chitinivorax</taxon>
    </lineage>
</organism>
<protein>
    <submittedName>
        <fullName evidence="2">Uncharacterized protein</fullName>
    </submittedName>
</protein>
<dbReference type="EMBL" id="JACHHY010000004">
    <property type="protein sequence ID" value="MBB5017706.1"/>
    <property type="molecule type" value="Genomic_DNA"/>
</dbReference>
<dbReference type="Proteomes" id="UP000575898">
    <property type="component" value="Unassembled WGS sequence"/>
</dbReference>
<name>A0A840MMH2_9PROT</name>
<feature type="chain" id="PRO_5032858961" evidence="1">
    <location>
        <begin position="22"/>
        <end position="121"/>
    </location>
</feature>
<proteinExistence type="predicted"/>
<dbReference type="AlphaFoldDB" id="A0A840MMH2"/>
<evidence type="ECO:0000313" key="2">
    <source>
        <dbReference type="EMBL" id="MBB5017706.1"/>
    </source>
</evidence>
<comment type="caution">
    <text evidence="2">The sequence shown here is derived from an EMBL/GenBank/DDBJ whole genome shotgun (WGS) entry which is preliminary data.</text>
</comment>
<reference evidence="2 3" key="1">
    <citation type="submission" date="2020-08" db="EMBL/GenBank/DDBJ databases">
        <title>Genomic Encyclopedia of Type Strains, Phase IV (KMG-IV): sequencing the most valuable type-strain genomes for metagenomic binning, comparative biology and taxonomic classification.</title>
        <authorList>
            <person name="Goeker M."/>
        </authorList>
    </citation>
    <scope>NUCLEOTIDE SEQUENCE [LARGE SCALE GENOMIC DNA]</scope>
    <source>
        <strain evidence="2 3">DSM 27165</strain>
    </source>
</reference>
<keyword evidence="1" id="KW-0732">Signal</keyword>